<evidence type="ECO:0000256" key="11">
    <source>
        <dbReference type="ARBA" id="ARBA00025198"/>
    </source>
</evidence>
<dbReference type="GO" id="GO:0005886">
    <property type="term" value="C:plasma membrane"/>
    <property type="evidence" value="ECO:0007669"/>
    <property type="project" value="UniProtKB-SubCell"/>
</dbReference>
<evidence type="ECO:0000313" key="16">
    <source>
        <dbReference type="Proteomes" id="UP000177996"/>
    </source>
</evidence>
<evidence type="ECO:0000256" key="13">
    <source>
        <dbReference type="HAMAP-Rule" id="MF_01398"/>
    </source>
</evidence>
<keyword evidence="8 13" id="KW-0406">Ion transport</keyword>
<dbReference type="InterPro" id="IPR050059">
    <property type="entry name" value="ATP_synthase_B_chain"/>
</dbReference>
<evidence type="ECO:0000256" key="3">
    <source>
        <dbReference type="ARBA" id="ARBA00022475"/>
    </source>
</evidence>
<dbReference type="NCBIfam" id="TIGR01144">
    <property type="entry name" value="ATP_synt_b"/>
    <property type="match status" value="1"/>
</dbReference>
<dbReference type="GO" id="GO:0046933">
    <property type="term" value="F:proton-transporting ATP synthase activity, rotational mechanism"/>
    <property type="evidence" value="ECO:0007669"/>
    <property type="project" value="UniProtKB-UniRule"/>
</dbReference>
<evidence type="ECO:0000256" key="10">
    <source>
        <dbReference type="ARBA" id="ARBA00023310"/>
    </source>
</evidence>
<dbReference type="EMBL" id="MHLL01000034">
    <property type="protein sequence ID" value="OGZ08467.1"/>
    <property type="molecule type" value="Genomic_DNA"/>
</dbReference>
<dbReference type="GO" id="GO:0045259">
    <property type="term" value="C:proton-transporting ATP synthase complex"/>
    <property type="evidence" value="ECO:0007669"/>
    <property type="project" value="UniProtKB-KW"/>
</dbReference>
<name>A0A1G2D4L3_9BACT</name>
<comment type="function">
    <text evidence="11 13">F(1)F(0) ATP synthase produces ATP from ADP in the presence of a proton or sodium gradient. F-type ATPases consist of two structural domains, F(1) containing the extramembraneous catalytic core and F(0) containing the membrane proton channel, linked together by a central stalk and a peripheral stalk. During catalysis, ATP synthesis in the catalytic domain of F(1) is coupled via a rotary mechanism of the central stalk subunits to proton translocation.</text>
</comment>
<keyword evidence="10 13" id="KW-0066">ATP synthesis</keyword>
<evidence type="ECO:0000256" key="5">
    <source>
        <dbReference type="ARBA" id="ARBA00022692"/>
    </source>
</evidence>
<evidence type="ECO:0000256" key="8">
    <source>
        <dbReference type="ARBA" id="ARBA00023065"/>
    </source>
</evidence>
<dbReference type="Pfam" id="PF00430">
    <property type="entry name" value="ATP-synt_B"/>
    <property type="match status" value="1"/>
</dbReference>
<comment type="function">
    <text evidence="13">Component of the F(0) channel, it forms part of the peripheral stalk, linking F(1) to F(0).</text>
</comment>
<keyword evidence="9 13" id="KW-0472">Membrane</keyword>
<dbReference type="PANTHER" id="PTHR33445">
    <property type="entry name" value="ATP SYNTHASE SUBUNIT B', CHLOROPLASTIC"/>
    <property type="match status" value="1"/>
</dbReference>
<evidence type="ECO:0000256" key="6">
    <source>
        <dbReference type="ARBA" id="ARBA00022781"/>
    </source>
</evidence>
<dbReference type="CDD" id="cd06503">
    <property type="entry name" value="ATP-synt_Fo_b"/>
    <property type="match status" value="1"/>
</dbReference>
<evidence type="ECO:0000256" key="4">
    <source>
        <dbReference type="ARBA" id="ARBA00022547"/>
    </source>
</evidence>
<evidence type="ECO:0000256" key="9">
    <source>
        <dbReference type="ARBA" id="ARBA00023136"/>
    </source>
</evidence>
<organism evidence="15 16">
    <name type="scientific">Candidatus Lloydbacteria bacterium RIFCSPHIGHO2_02_FULL_50_13</name>
    <dbReference type="NCBI Taxonomy" id="1798661"/>
    <lineage>
        <taxon>Bacteria</taxon>
        <taxon>Candidatus Lloydiibacteriota</taxon>
    </lineage>
</organism>
<evidence type="ECO:0000256" key="7">
    <source>
        <dbReference type="ARBA" id="ARBA00022989"/>
    </source>
</evidence>
<proteinExistence type="inferred from homology"/>
<sequence>MDALLAFGVNWKLLLIQGLNFGLLLLVLYKFLYKPLFALIDKRQQAIEKGLKDAEAAGHEKEKVLREKDSILASAREEGGKIADGIKKQAMQNERDTLHEAQAKSANLIAEARVRAEAEREHLLRESEKEVARMAVLAAEKILKERNGPLATSH</sequence>
<keyword evidence="6 13" id="KW-0375">Hydrogen ion transport</keyword>
<evidence type="ECO:0000256" key="12">
    <source>
        <dbReference type="ARBA" id="ARBA00037847"/>
    </source>
</evidence>
<accession>A0A1G2D4L3</accession>
<dbReference type="Proteomes" id="UP000177996">
    <property type="component" value="Unassembled WGS sequence"/>
</dbReference>
<keyword evidence="4 13" id="KW-0138">CF(0)</keyword>
<dbReference type="AlphaFoldDB" id="A0A1G2D4L3"/>
<keyword evidence="3 13" id="KW-1003">Cell membrane</keyword>
<dbReference type="PANTHER" id="PTHR33445:SF1">
    <property type="entry name" value="ATP SYNTHASE SUBUNIT B"/>
    <property type="match status" value="1"/>
</dbReference>
<keyword evidence="2 13" id="KW-0813">Transport</keyword>
<gene>
    <name evidence="13" type="primary">atpF</name>
    <name evidence="15" type="ORF">A3D65_01150</name>
</gene>
<dbReference type="InterPro" id="IPR002146">
    <property type="entry name" value="ATP_synth_b/b'su_bac/chlpt"/>
</dbReference>
<evidence type="ECO:0000256" key="14">
    <source>
        <dbReference type="RuleBase" id="RU003848"/>
    </source>
</evidence>
<dbReference type="HAMAP" id="MF_01398">
    <property type="entry name" value="ATP_synth_b_bprime"/>
    <property type="match status" value="1"/>
</dbReference>
<dbReference type="GO" id="GO:0012505">
    <property type="term" value="C:endomembrane system"/>
    <property type="evidence" value="ECO:0007669"/>
    <property type="project" value="UniProtKB-SubCell"/>
</dbReference>
<dbReference type="InterPro" id="IPR005864">
    <property type="entry name" value="ATP_synth_F0_bsu_bac"/>
</dbReference>
<comment type="subunit">
    <text evidence="13">F-type ATPases have 2 components, F(1) - the catalytic core - and F(0) - the membrane proton channel. F(1) has five subunits: alpha(3), beta(3), gamma(1), delta(1), epsilon(1). F(0) has three main subunits: a(1), b(2) and c(10-14). The alpha and beta chains form an alternating ring which encloses part of the gamma chain. F(1) is attached to F(0) by a central stalk formed by the gamma and epsilon chains, while a peripheral stalk is formed by the delta and b chains.</text>
</comment>
<reference evidence="15 16" key="1">
    <citation type="journal article" date="2016" name="Nat. Commun.">
        <title>Thousands of microbial genomes shed light on interconnected biogeochemical processes in an aquifer system.</title>
        <authorList>
            <person name="Anantharaman K."/>
            <person name="Brown C.T."/>
            <person name="Hug L.A."/>
            <person name="Sharon I."/>
            <person name="Castelle C.J."/>
            <person name="Probst A.J."/>
            <person name="Thomas B.C."/>
            <person name="Singh A."/>
            <person name="Wilkins M.J."/>
            <person name="Karaoz U."/>
            <person name="Brodie E.L."/>
            <person name="Williams K.H."/>
            <person name="Hubbard S.S."/>
            <person name="Banfield J.F."/>
        </authorList>
    </citation>
    <scope>NUCLEOTIDE SEQUENCE [LARGE SCALE GENOMIC DNA]</scope>
</reference>
<dbReference type="GO" id="GO:0046961">
    <property type="term" value="F:proton-transporting ATPase activity, rotational mechanism"/>
    <property type="evidence" value="ECO:0007669"/>
    <property type="project" value="TreeGrafter"/>
</dbReference>
<protein>
    <recommendedName>
        <fullName evidence="13">ATP synthase subunit b</fullName>
    </recommendedName>
    <alternativeName>
        <fullName evidence="13">ATP synthase F(0) sector subunit b</fullName>
    </alternativeName>
    <alternativeName>
        <fullName evidence="13">ATPase subunit I</fullName>
    </alternativeName>
    <alternativeName>
        <fullName evidence="13">F-type ATPase subunit b</fullName>
        <shortName evidence="13">F-ATPase subunit b</shortName>
    </alternativeName>
</protein>
<evidence type="ECO:0000256" key="1">
    <source>
        <dbReference type="ARBA" id="ARBA00005513"/>
    </source>
</evidence>
<dbReference type="STRING" id="1798661.A3D65_01150"/>
<comment type="similarity">
    <text evidence="1 13 14">Belongs to the ATPase B chain family.</text>
</comment>
<evidence type="ECO:0000256" key="2">
    <source>
        <dbReference type="ARBA" id="ARBA00022448"/>
    </source>
</evidence>
<keyword evidence="5 13" id="KW-0812">Transmembrane</keyword>
<feature type="transmembrane region" description="Helical" evidence="13">
    <location>
        <begin position="14"/>
        <end position="33"/>
    </location>
</feature>
<keyword evidence="7 13" id="KW-1133">Transmembrane helix</keyword>
<comment type="caution">
    <text evidence="15">The sequence shown here is derived from an EMBL/GenBank/DDBJ whole genome shotgun (WGS) entry which is preliminary data.</text>
</comment>
<evidence type="ECO:0000313" key="15">
    <source>
        <dbReference type="EMBL" id="OGZ08467.1"/>
    </source>
</evidence>
<comment type="subcellular location">
    <subcellularLocation>
        <location evidence="13">Cell membrane</location>
        <topology evidence="13">Single-pass membrane protein</topology>
    </subcellularLocation>
    <subcellularLocation>
        <location evidence="12">Endomembrane system</location>
        <topology evidence="12">Single-pass membrane protein</topology>
    </subcellularLocation>
</comment>